<comment type="caution">
    <text evidence="1">The sequence shown here is derived from an EMBL/GenBank/DDBJ whole genome shotgun (WGS) entry which is preliminary data.</text>
</comment>
<dbReference type="InterPro" id="IPR012338">
    <property type="entry name" value="Beta-lactam/transpept-like"/>
</dbReference>
<evidence type="ECO:0000313" key="1">
    <source>
        <dbReference type="EMBL" id="MQY06987.1"/>
    </source>
</evidence>
<gene>
    <name evidence="1" type="ORF">ACRB68_50840</name>
</gene>
<proteinExistence type="predicted"/>
<accession>A0A7K0C0L6</accession>
<dbReference type="OrthoDB" id="9814204at2"/>
<organism evidence="1 2">
    <name type="scientific">Actinomadura macrotermitis</name>
    <dbReference type="NCBI Taxonomy" id="2585200"/>
    <lineage>
        <taxon>Bacteria</taxon>
        <taxon>Bacillati</taxon>
        <taxon>Actinomycetota</taxon>
        <taxon>Actinomycetes</taxon>
        <taxon>Streptosporangiales</taxon>
        <taxon>Thermomonosporaceae</taxon>
        <taxon>Actinomadura</taxon>
    </lineage>
</organism>
<protein>
    <recommendedName>
        <fullName evidence="3">Beta-lactamase-related domain-containing protein</fullName>
    </recommendedName>
</protein>
<evidence type="ECO:0000313" key="2">
    <source>
        <dbReference type="Proteomes" id="UP000487268"/>
    </source>
</evidence>
<dbReference type="AlphaFoldDB" id="A0A7K0C0L6"/>
<name>A0A7K0C0L6_9ACTN</name>
<dbReference type="Proteomes" id="UP000487268">
    <property type="component" value="Unassembled WGS sequence"/>
</dbReference>
<reference evidence="1 2" key="1">
    <citation type="submission" date="2019-10" db="EMBL/GenBank/DDBJ databases">
        <title>Actinomadura rubteroloni sp. nov. and Actinomadura macrotermitis sp. nov., isolated from the gut of fungus growing-termite Macrotermes natalensis.</title>
        <authorList>
            <person name="Benndorf R."/>
            <person name="Martin K."/>
            <person name="Kuefner M."/>
            <person name="De Beer W."/>
            <person name="Kaster A.-K."/>
            <person name="Vollmers J."/>
            <person name="Poulsen M."/>
            <person name="Beemelmanns C."/>
        </authorList>
    </citation>
    <scope>NUCLEOTIDE SEQUENCE [LARGE SCALE GENOMIC DNA]</scope>
    <source>
        <strain evidence="1 2">RB68</strain>
    </source>
</reference>
<dbReference type="SUPFAM" id="SSF56601">
    <property type="entry name" value="beta-lactamase/transpeptidase-like"/>
    <property type="match status" value="1"/>
</dbReference>
<evidence type="ECO:0008006" key="3">
    <source>
        <dbReference type="Google" id="ProtNLM"/>
    </source>
</evidence>
<keyword evidence="2" id="KW-1185">Reference proteome</keyword>
<dbReference type="EMBL" id="WEGH01000003">
    <property type="protein sequence ID" value="MQY06987.1"/>
    <property type="molecule type" value="Genomic_DNA"/>
</dbReference>
<dbReference type="RefSeq" id="WP_153536548.1">
    <property type="nucleotide sequence ID" value="NZ_WEGH01000003.1"/>
</dbReference>
<dbReference type="Gene3D" id="3.40.710.10">
    <property type="entry name" value="DD-peptidase/beta-lactamase superfamily"/>
    <property type="match status" value="1"/>
</dbReference>
<sequence length="112" mass="12573">MRPNAFGYCCYYARARYGRLMLEHRRANGREVLPASWLTTATAANPADRHYRIGYVSDGEYGFFNGGAFGQIVYVFTKYRVVIVKTTLYSDLGEAETLTVMRAVAAKVAATR</sequence>